<dbReference type="InterPro" id="IPR001270">
    <property type="entry name" value="ClpA/B"/>
</dbReference>
<evidence type="ECO:0000256" key="5">
    <source>
        <dbReference type="PROSITE-ProRule" id="PRU01251"/>
    </source>
</evidence>
<proteinExistence type="inferred from homology"/>
<protein>
    <recommendedName>
        <fullName evidence="7">Clp R domain-containing protein</fullName>
    </recommendedName>
</protein>
<reference evidence="8 9" key="1">
    <citation type="journal article" date="2022" name="Cell">
        <title>Repeat-based holocentromeres influence genome architecture and karyotype evolution.</title>
        <authorList>
            <person name="Hofstatter P.G."/>
            <person name="Thangavel G."/>
            <person name="Lux T."/>
            <person name="Neumann P."/>
            <person name="Vondrak T."/>
            <person name="Novak P."/>
            <person name="Zhang M."/>
            <person name="Costa L."/>
            <person name="Castellani M."/>
            <person name="Scott A."/>
            <person name="Toegelov H."/>
            <person name="Fuchs J."/>
            <person name="Mata-Sucre Y."/>
            <person name="Dias Y."/>
            <person name="Vanzela A.L.L."/>
            <person name="Huettel B."/>
            <person name="Almeida C.C.S."/>
            <person name="Simkova H."/>
            <person name="Souza G."/>
            <person name="Pedrosa-Harand A."/>
            <person name="Macas J."/>
            <person name="Mayer K.F.X."/>
            <person name="Houben A."/>
            <person name="Marques A."/>
        </authorList>
    </citation>
    <scope>NUCLEOTIDE SEQUENCE [LARGE SCALE GENOMIC DNA]</scope>
    <source>
        <strain evidence="8">RhyTen1mFocal</strain>
    </source>
</reference>
<dbReference type="Pfam" id="PF00004">
    <property type="entry name" value="AAA"/>
    <property type="match status" value="1"/>
</dbReference>
<dbReference type="Pfam" id="PF07724">
    <property type="entry name" value="AAA_2"/>
    <property type="match status" value="1"/>
</dbReference>
<keyword evidence="2 6" id="KW-0547">Nucleotide-binding</keyword>
<dbReference type="InterPro" id="IPR027417">
    <property type="entry name" value="P-loop_NTPase"/>
</dbReference>
<dbReference type="PROSITE" id="PS51903">
    <property type="entry name" value="CLP_R"/>
    <property type="match status" value="1"/>
</dbReference>
<dbReference type="InterPro" id="IPR019489">
    <property type="entry name" value="Clp_ATPase_C"/>
</dbReference>
<dbReference type="InterPro" id="IPR036628">
    <property type="entry name" value="Clp_N_dom_sf"/>
</dbReference>
<keyword evidence="4 6" id="KW-0143">Chaperone</keyword>
<dbReference type="InterPro" id="IPR003959">
    <property type="entry name" value="ATPase_AAA_core"/>
</dbReference>
<dbReference type="SMART" id="SM01086">
    <property type="entry name" value="ClpB_D2-small"/>
    <property type="match status" value="1"/>
</dbReference>
<accession>A0AAD6EWU4</accession>
<dbReference type="PANTHER" id="PTHR11638:SF174">
    <property type="entry name" value="AAA+ ATPASE DOMAIN-CONTAINING PROTEIN"/>
    <property type="match status" value="1"/>
</dbReference>
<dbReference type="InterPro" id="IPR041546">
    <property type="entry name" value="ClpA/ClpB_AAA_lid"/>
</dbReference>
<dbReference type="Proteomes" id="UP001210211">
    <property type="component" value="Unassembled WGS sequence"/>
</dbReference>
<dbReference type="InterPro" id="IPR004176">
    <property type="entry name" value="Clp_R_N"/>
</dbReference>
<keyword evidence="3 6" id="KW-0067">ATP-binding</keyword>
<dbReference type="Pfam" id="PF10431">
    <property type="entry name" value="ClpB_D2-small"/>
    <property type="match status" value="1"/>
</dbReference>
<evidence type="ECO:0000256" key="3">
    <source>
        <dbReference type="ARBA" id="ARBA00022840"/>
    </source>
</evidence>
<dbReference type="CDD" id="cd19499">
    <property type="entry name" value="RecA-like_ClpB_Hsp104-like"/>
    <property type="match status" value="1"/>
</dbReference>
<evidence type="ECO:0000313" key="8">
    <source>
        <dbReference type="EMBL" id="KAJ3704036.1"/>
    </source>
</evidence>
<dbReference type="SMART" id="SM00382">
    <property type="entry name" value="AAA"/>
    <property type="match status" value="2"/>
</dbReference>
<dbReference type="CDD" id="cd00009">
    <property type="entry name" value="AAA"/>
    <property type="match status" value="1"/>
</dbReference>
<dbReference type="InterPro" id="IPR003593">
    <property type="entry name" value="AAA+_ATPase"/>
</dbReference>
<dbReference type="SUPFAM" id="SSF81923">
    <property type="entry name" value="Double Clp-N motif"/>
    <property type="match status" value="1"/>
</dbReference>
<dbReference type="FunFam" id="3.40.50.300:FF:000025">
    <property type="entry name" value="ATP-dependent Clp protease subunit"/>
    <property type="match status" value="1"/>
</dbReference>
<evidence type="ECO:0000256" key="6">
    <source>
        <dbReference type="RuleBase" id="RU004432"/>
    </source>
</evidence>
<dbReference type="EMBL" id="JAMRDG010000001">
    <property type="protein sequence ID" value="KAJ3704036.1"/>
    <property type="molecule type" value="Genomic_DNA"/>
</dbReference>
<comment type="similarity">
    <text evidence="6">Belongs to the ClpA/ClpB family.</text>
</comment>
<keyword evidence="9" id="KW-1185">Reference proteome</keyword>
<dbReference type="PRINTS" id="PR00300">
    <property type="entry name" value="CLPPROTEASEA"/>
</dbReference>
<dbReference type="GO" id="GO:0034605">
    <property type="term" value="P:cellular response to heat"/>
    <property type="evidence" value="ECO:0007669"/>
    <property type="project" value="TreeGrafter"/>
</dbReference>
<dbReference type="InterPro" id="IPR018368">
    <property type="entry name" value="ClpA/B_CS1"/>
</dbReference>
<dbReference type="SUPFAM" id="SSF52540">
    <property type="entry name" value="P-loop containing nucleoside triphosphate hydrolases"/>
    <property type="match status" value="2"/>
</dbReference>
<feature type="domain" description="Clp R" evidence="7">
    <location>
        <begin position="4"/>
        <end position="156"/>
    </location>
</feature>
<evidence type="ECO:0000259" key="7">
    <source>
        <dbReference type="PROSITE" id="PS51903"/>
    </source>
</evidence>
<gene>
    <name evidence="8" type="ORF">LUZ61_007741</name>
</gene>
<dbReference type="AlphaFoldDB" id="A0AAD6EWU4"/>
<comment type="caution">
    <text evidence="8">The sequence shown here is derived from an EMBL/GenBank/DDBJ whole genome shotgun (WGS) entry which is preliminary data.</text>
</comment>
<dbReference type="PANTHER" id="PTHR11638">
    <property type="entry name" value="ATP-DEPENDENT CLP PROTEASE"/>
    <property type="match status" value="1"/>
</dbReference>
<name>A0AAD6EWU4_9POAL</name>
<dbReference type="GO" id="GO:0016887">
    <property type="term" value="F:ATP hydrolysis activity"/>
    <property type="evidence" value="ECO:0007669"/>
    <property type="project" value="InterPro"/>
</dbReference>
<dbReference type="Gene3D" id="3.40.50.300">
    <property type="entry name" value="P-loop containing nucleotide triphosphate hydrolases"/>
    <property type="match status" value="3"/>
</dbReference>
<dbReference type="Pfam" id="PF17871">
    <property type="entry name" value="AAA_lid_9"/>
    <property type="match status" value="1"/>
</dbReference>
<dbReference type="GO" id="GO:0005524">
    <property type="term" value="F:ATP binding"/>
    <property type="evidence" value="ECO:0007669"/>
    <property type="project" value="UniProtKB-KW"/>
</dbReference>
<dbReference type="InterPro" id="IPR028299">
    <property type="entry name" value="ClpA/B_CS2"/>
</dbReference>
<evidence type="ECO:0000256" key="2">
    <source>
        <dbReference type="ARBA" id="ARBA00022741"/>
    </source>
</evidence>
<organism evidence="8 9">
    <name type="scientific">Rhynchospora tenuis</name>
    <dbReference type="NCBI Taxonomy" id="198213"/>
    <lineage>
        <taxon>Eukaryota</taxon>
        <taxon>Viridiplantae</taxon>
        <taxon>Streptophyta</taxon>
        <taxon>Embryophyta</taxon>
        <taxon>Tracheophyta</taxon>
        <taxon>Spermatophyta</taxon>
        <taxon>Magnoliopsida</taxon>
        <taxon>Liliopsida</taxon>
        <taxon>Poales</taxon>
        <taxon>Cyperaceae</taxon>
        <taxon>Cyperoideae</taxon>
        <taxon>Rhynchosporeae</taxon>
        <taxon>Rhynchospora</taxon>
    </lineage>
</organism>
<dbReference type="PROSITE" id="PS00870">
    <property type="entry name" value="CLPAB_1"/>
    <property type="match status" value="1"/>
</dbReference>
<keyword evidence="1 5" id="KW-0677">Repeat</keyword>
<dbReference type="Gene3D" id="1.10.1780.10">
    <property type="entry name" value="Clp, N-terminal domain"/>
    <property type="match status" value="1"/>
</dbReference>
<evidence type="ECO:0000313" key="9">
    <source>
        <dbReference type="Proteomes" id="UP001210211"/>
    </source>
</evidence>
<evidence type="ECO:0000256" key="1">
    <source>
        <dbReference type="ARBA" id="ARBA00022737"/>
    </source>
</evidence>
<dbReference type="InterPro" id="IPR050130">
    <property type="entry name" value="ClpA_ClpB"/>
</dbReference>
<dbReference type="Gene3D" id="1.10.8.60">
    <property type="match status" value="1"/>
</dbReference>
<dbReference type="GO" id="GO:0005737">
    <property type="term" value="C:cytoplasm"/>
    <property type="evidence" value="ECO:0007669"/>
    <property type="project" value="TreeGrafter"/>
</dbReference>
<evidence type="ECO:0000256" key="4">
    <source>
        <dbReference type="ARBA" id="ARBA00023186"/>
    </source>
</evidence>
<dbReference type="PROSITE" id="PS00871">
    <property type="entry name" value="CLPAB_2"/>
    <property type="match status" value="1"/>
</dbReference>
<sequence>MDNPQNYSPELREAFKESRNLAVISLHAKVTPLHFASTLVKRGANNLLRQAIVNATGDQSFVNDFQRGLTDELNKLGGPKQHQEALGHSLQNMPHSNALANVVQNAYRHRRDRESPVELNQVLSFLVDDPQISKLLKTAGIKVSKLQSELDRLIDNALPLASLGPFVQMYGCDLHKVVGSFYPVIGRDEEIRQVIEILSTPNDNPVVIGEPGTGKTSIVHGLVQRIIAKDVPDYLLPVRIVELSIGALLAGTKYRGQFEERLQLVLEEVQLTNGKVILFIDELHTVIGAGQTRGSTDAANLMKPMLATGQLRCIGATTSYEYSKYVEKDAAFERRFQKVFVEKLSVTDTTNILRGLKDSIERKNDCVVIQDRALVVAAELSTRYIIGRNQPDKAIKLVQQAAGNVRVQLKSQPAEIDKLQRRQKLLEYESGILEKESHEASKARLVEVKEELGDLRKKLDYLIPTYKKEQKTLDRLAELKMSHERLLFSPQEADTTSSTLQQIESSISELEITKAGHVMLTDTVGPHHISEVVSSWTGIPVARLDQGEKELLLCLADRLRQRVVGQDDAINSVADAVLRSRSRLGRPQQPMGSFLFLGPTGIGKTEIAKAVAEQLFGDDNQLVRIDMSEYMEKNSITRLIGAPPGLVGYEEPGQLTEQVRRRPYCVILFDEAEKAHVAVFNLLLQVLDDGRLTDGQGKTVDFTNTMIIMTSNLGAEHLIEWMQKKTVMGTAHQLVMQEVKKHFRPEWLNRIDDIVILNPLDASQLREVASRQFSDVTKRLAKSGIVLNVSDAAIDVILSKTYPSDDFSYGARPIRRWVEKQMVTKLAQMLMRGEIHETSAVHVKVNQGTGDLVYQVEETSADVDPKTG</sequence>